<accession>A0A2S9YTI1</accession>
<evidence type="ECO:0000313" key="1">
    <source>
        <dbReference type="EMBL" id="PRQ08425.1"/>
    </source>
</evidence>
<gene>
    <name evidence="1" type="ORF">ENSA7_17100</name>
</gene>
<organism evidence="1 2">
    <name type="scientific">Enhygromyxa salina</name>
    <dbReference type="NCBI Taxonomy" id="215803"/>
    <lineage>
        <taxon>Bacteria</taxon>
        <taxon>Pseudomonadati</taxon>
        <taxon>Myxococcota</taxon>
        <taxon>Polyangia</taxon>
        <taxon>Nannocystales</taxon>
        <taxon>Nannocystaceae</taxon>
        <taxon>Enhygromyxa</taxon>
    </lineage>
</organism>
<evidence type="ECO:0000313" key="2">
    <source>
        <dbReference type="Proteomes" id="UP000238823"/>
    </source>
</evidence>
<dbReference type="OrthoDB" id="5430587at2"/>
<sequence>MMVDGGMLRDPAWERHRSSLAAQAGFVRSYSPVTAALLEQAVTWLADPEGRGRELGDPGAVREICERLVALLTEDDIEGIDTGWIDDLQPALRLNAALHWYVLGNDPRVVELRPYFATVAEGQGPTARKPNDDEFPQRLLNAVKALGAELFERTRNWQVVANETSRGIAWLLPAVLVSAEAVHLVELGCSAGLNLYAEQRRYDLAWTASKRLRIGRADDDEFLTVCGGVIPHLEGFTQAELRGPEVLSRVGGDTRRGQLDGAEFDGRLEACIWGNQRRRLDLLRQGMAIHRRAIEQAVQQSLGASTSDELLLPAKIQPVELPSDVSEFLATAVPTHPKVPVIAYNTCVTAYFSDVDQRAYARDMRSFARTWSLQHKLPWMWVRFEPARAGKDAPHPGWCLWVVELFSGSKHKSIELGWAHPHLIRAEFGPGLAELRDLRDRR</sequence>
<evidence type="ECO:0008006" key="3">
    <source>
        <dbReference type="Google" id="ProtNLM"/>
    </source>
</evidence>
<dbReference type="Proteomes" id="UP000238823">
    <property type="component" value="Unassembled WGS sequence"/>
</dbReference>
<comment type="caution">
    <text evidence="1">The sequence shown here is derived from an EMBL/GenBank/DDBJ whole genome shotgun (WGS) entry which is preliminary data.</text>
</comment>
<dbReference type="Pfam" id="PF10094">
    <property type="entry name" value="DUF2332"/>
    <property type="match status" value="1"/>
</dbReference>
<protein>
    <recommendedName>
        <fullName evidence="3">DUF2332 domain-containing protein</fullName>
    </recommendedName>
</protein>
<dbReference type="InterPro" id="IPR011200">
    <property type="entry name" value="UCP012608"/>
</dbReference>
<dbReference type="AlphaFoldDB" id="A0A2S9YTI1"/>
<name>A0A2S9YTI1_9BACT</name>
<dbReference type="EMBL" id="PVNL01000041">
    <property type="protein sequence ID" value="PRQ08425.1"/>
    <property type="molecule type" value="Genomic_DNA"/>
</dbReference>
<proteinExistence type="predicted"/>
<reference evidence="1 2" key="1">
    <citation type="submission" date="2018-03" db="EMBL/GenBank/DDBJ databases">
        <title>Draft Genome Sequences of the Obligatory Marine Myxobacteria Enhygromyxa salina SWB007.</title>
        <authorList>
            <person name="Poehlein A."/>
            <person name="Moghaddam J.A."/>
            <person name="Harms H."/>
            <person name="Alanjari M."/>
            <person name="Koenig G.M."/>
            <person name="Daniel R."/>
            <person name="Schaeberle T.F."/>
        </authorList>
    </citation>
    <scope>NUCLEOTIDE SEQUENCE [LARGE SCALE GENOMIC DNA]</scope>
    <source>
        <strain evidence="1 2">SWB007</strain>
    </source>
</reference>